<dbReference type="GO" id="GO:0004814">
    <property type="term" value="F:arginine-tRNA ligase activity"/>
    <property type="evidence" value="ECO:0007669"/>
    <property type="project" value="UniProtKB-UniRule"/>
</dbReference>
<dbReference type="PRINTS" id="PR01038">
    <property type="entry name" value="TRNASYNTHARG"/>
</dbReference>
<dbReference type="InterPro" id="IPR005148">
    <property type="entry name" value="Arg-tRNA-synth_N"/>
</dbReference>
<dbReference type="InterPro" id="IPR035684">
    <property type="entry name" value="ArgRS_core"/>
</dbReference>
<dbReference type="SMART" id="SM01016">
    <property type="entry name" value="Arg_tRNA_synt_N"/>
    <property type="match status" value="1"/>
</dbReference>
<comment type="caution">
    <text evidence="13">The sequence shown here is derived from an EMBL/GenBank/DDBJ whole genome shotgun (WGS) entry which is preliminary data.</text>
</comment>
<evidence type="ECO:0000256" key="2">
    <source>
        <dbReference type="ARBA" id="ARBA00022490"/>
    </source>
</evidence>
<evidence type="ECO:0000256" key="10">
    <source>
        <dbReference type="RuleBase" id="RU363038"/>
    </source>
</evidence>
<keyword evidence="6 9" id="KW-0648">Protein biosynthesis</keyword>
<evidence type="ECO:0000259" key="11">
    <source>
        <dbReference type="SMART" id="SM00836"/>
    </source>
</evidence>
<evidence type="ECO:0000256" key="4">
    <source>
        <dbReference type="ARBA" id="ARBA00022741"/>
    </source>
</evidence>
<evidence type="ECO:0000256" key="6">
    <source>
        <dbReference type="ARBA" id="ARBA00022917"/>
    </source>
</evidence>
<keyword evidence="3 9" id="KW-0436">Ligase</keyword>
<protein>
    <recommendedName>
        <fullName evidence="9">Arginine--tRNA ligase</fullName>
        <ecNumber evidence="9">6.1.1.19</ecNumber>
    </recommendedName>
    <alternativeName>
        <fullName evidence="9">Arginyl-tRNA synthetase</fullName>
        <shortName evidence="9">ArgRS</shortName>
    </alternativeName>
</protein>
<dbReference type="SUPFAM" id="SSF52374">
    <property type="entry name" value="Nucleotidylyl transferase"/>
    <property type="match status" value="1"/>
</dbReference>
<feature type="short sequence motif" description="'HIGH' region" evidence="9">
    <location>
        <begin position="121"/>
        <end position="131"/>
    </location>
</feature>
<dbReference type="SUPFAM" id="SSF55190">
    <property type="entry name" value="Arginyl-tRNA synthetase (ArgRS), N-terminal 'additional' domain"/>
    <property type="match status" value="1"/>
</dbReference>
<dbReference type="InterPro" id="IPR014729">
    <property type="entry name" value="Rossmann-like_a/b/a_fold"/>
</dbReference>
<evidence type="ECO:0000256" key="9">
    <source>
        <dbReference type="HAMAP-Rule" id="MF_00123"/>
    </source>
</evidence>
<evidence type="ECO:0000256" key="7">
    <source>
        <dbReference type="ARBA" id="ARBA00023146"/>
    </source>
</evidence>
<dbReference type="Gene3D" id="3.30.1360.70">
    <property type="entry name" value="Arginyl tRNA synthetase N-terminal domain"/>
    <property type="match status" value="1"/>
</dbReference>
<comment type="subcellular location">
    <subcellularLocation>
        <location evidence="9">Cytoplasm</location>
    </subcellularLocation>
</comment>
<accession>A0A399E1D4</accession>
<keyword evidence="5 9" id="KW-0067">ATP-binding</keyword>
<evidence type="ECO:0000256" key="8">
    <source>
        <dbReference type="ARBA" id="ARBA00049339"/>
    </source>
</evidence>
<proteinExistence type="inferred from homology"/>
<evidence type="ECO:0000313" key="14">
    <source>
        <dbReference type="Proteomes" id="UP000266089"/>
    </source>
</evidence>
<dbReference type="CDD" id="cd00671">
    <property type="entry name" value="ArgRS_core"/>
    <property type="match status" value="1"/>
</dbReference>
<comment type="catalytic activity">
    <reaction evidence="8 9">
        <text>tRNA(Arg) + L-arginine + ATP = L-arginyl-tRNA(Arg) + AMP + diphosphate</text>
        <dbReference type="Rhea" id="RHEA:20301"/>
        <dbReference type="Rhea" id="RHEA-COMP:9658"/>
        <dbReference type="Rhea" id="RHEA-COMP:9673"/>
        <dbReference type="ChEBI" id="CHEBI:30616"/>
        <dbReference type="ChEBI" id="CHEBI:32682"/>
        <dbReference type="ChEBI" id="CHEBI:33019"/>
        <dbReference type="ChEBI" id="CHEBI:78442"/>
        <dbReference type="ChEBI" id="CHEBI:78513"/>
        <dbReference type="ChEBI" id="CHEBI:456215"/>
        <dbReference type="EC" id="6.1.1.19"/>
    </reaction>
</comment>
<dbReference type="InterPro" id="IPR008909">
    <property type="entry name" value="DALR_anticod-bd"/>
</dbReference>
<dbReference type="OrthoDB" id="9805987at2"/>
<gene>
    <name evidence="9 13" type="primary">argS</name>
    <name evidence="13" type="ORF">Mcate_01103</name>
</gene>
<dbReference type="SUPFAM" id="SSF47323">
    <property type="entry name" value="Anticodon-binding domain of a subclass of class I aminoacyl-tRNA synthetases"/>
    <property type="match status" value="1"/>
</dbReference>
<keyword evidence="7 9" id="KW-0030">Aminoacyl-tRNA synthetase</keyword>
<dbReference type="GO" id="GO:0006420">
    <property type="term" value="P:arginyl-tRNA aminoacylation"/>
    <property type="evidence" value="ECO:0007669"/>
    <property type="project" value="UniProtKB-UniRule"/>
</dbReference>
<evidence type="ECO:0000313" key="13">
    <source>
        <dbReference type="EMBL" id="RIH77846.1"/>
    </source>
</evidence>
<evidence type="ECO:0000259" key="12">
    <source>
        <dbReference type="SMART" id="SM01016"/>
    </source>
</evidence>
<evidence type="ECO:0000256" key="1">
    <source>
        <dbReference type="ARBA" id="ARBA00005594"/>
    </source>
</evidence>
<dbReference type="SMART" id="SM00836">
    <property type="entry name" value="DALR_1"/>
    <property type="match status" value="1"/>
</dbReference>
<dbReference type="RefSeq" id="WP_119361588.1">
    <property type="nucleotide sequence ID" value="NZ_JBHSXZ010000047.1"/>
</dbReference>
<dbReference type="EC" id="6.1.1.19" evidence="9"/>
<comment type="similarity">
    <text evidence="1 9 10">Belongs to the class-I aminoacyl-tRNA synthetase family.</text>
</comment>
<dbReference type="HAMAP" id="MF_00123">
    <property type="entry name" value="Arg_tRNA_synth"/>
    <property type="match status" value="1"/>
</dbReference>
<dbReference type="EMBL" id="QWKX01000021">
    <property type="protein sequence ID" value="RIH77846.1"/>
    <property type="molecule type" value="Genomic_DNA"/>
</dbReference>
<comment type="subunit">
    <text evidence="9">Monomer.</text>
</comment>
<organism evidence="13 14">
    <name type="scientific">Meiothermus taiwanensis</name>
    <dbReference type="NCBI Taxonomy" id="172827"/>
    <lineage>
        <taxon>Bacteria</taxon>
        <taxon>Thermotogati</taxon>
        <taxon>Deinococcota</taxon>
        <taxon>Deinococci</taxon>
        <taxon>Thermales</taxon>
        <taxon>Thermaceae</taxon>
        <taxon>Meiothermus</taxon>
    </lineage>
</organism>
<dbReference type="PANTHER" id="PTHR11956:SF5">
    <property type="entry name" value="ARGININE--TRNA LIGASE, CYTOPLASMIC"/>
    <property type="match status" value="1"/>
</dbReference>
<reference evidence="13 14" key="1">
    <citation type="submission" date="2018-08" db="EMBL/GenBank/DDBJ databases">
        <title>Meiothermus cateniformans JCM 15151 genome sequencing project.</title>
        <authorList>
            <person name="Da Costa M.S."/>
            <person name="Albuquerque L."/>
            <person name="Raposo P."/>
            <person name="Froufe H.J.C."/>
            <person name="Barroso C.S."/>
            <person name="Egas C."/>
        </authorList>
    </citation>
    <scope>NUCLEOTIDE SEQUENCE [LARGE SCALE GENOMIC DNA]</scope>
    <source>
        <strain evidence="13 14">JCM 15151</strain>
    </source>
</reference>
<dbReference type="Gene3D" id="3.40.50.620">
    <property type="entry name" value="HUPs"/>
    <property type="match status" value="1"/>
</dbReference>
<dbReference type="PANTHER" id="PTHR11956">
    <property type="entry name" value="ARGINYL-TRNA SYNTHETASE"/>
    <property type="match status" value="1"/>
</dbReference>
<feature type="domain" description="Arginyl tRNA synthetase N-terminal" evidence="12">
    <location>
        <begin position="10"/>
        <end position="91"/>
    </location>
</feature>
<dbReference type="GO" id="GO:0005524">
    <property type="term" value="F:ATP binding"/>
    <property type="evidence" value="ECO:0007669"/>
    <property type="project" value="UniProtKB-UniRule"/>
</dbReference>
<dbReference type="AlphaFoldDB" id="A0A399E1D4"/>
<name>A0A399E1D4_9DEIN</name>
<dbReference type="InterPro" id="IPR001412">
    <property type="entry name" value="aa-tRNA-synth_I_CS"/>
</dbReference>
<evidence type="ECO:0000256" key="3">
    <source>
        <dbReference type="ARBA" id="ARBA00022598"/>
    </source>
</evidence>
<dbReference type="InterPro" id="IPR036695">
    <property type="entry name" value="Arg-tRNA-synth_N_sf"/>
</dbReference>
<feature type="domain" description="DALR anticodon binding" evidence="11">
    <location>
        <begin position="489"/>
        <end position="613"/>
    </location>
</feature>
<dbReference type="NCBIfam" id="NF002447">
    <property type="entry name" value="PRK01611.3-4"/>
    <property type="match status" value="1"/>
</dbReference>
<dbReference type="Pfam" id="PF03485">
    <property type="entry name" value="Arg_tRNA_synt_N"/>
    <property type="match status" value="1"/>
</dbReference>
<dbReference type="InterPro" id="IPR001278">
    <property type="entry name" value="Arg-tRNA-ligase"/>
</dbReference>
<dbReference type="Pfam" id="PF00750">
    <property type="entry name" value="tRNA-synt_1d"/>
    <property type="match status" value="2"/>
</dbReference>
<dbReference type="Pfam" id="PF05746">
    <property type="entry name" value="DALR_1"/>
    <property type="match status" value="1"/>
</dbReference>
<dbReference type="GO" id="GO:0005737">
    <property type="term" value="C:cytoplasm"/>
    <property type="evidence" value="ECO:0007669"/>
    <property type="project" value="UniProtKB-SubCell"/>
</dbReference>
<dbReference type="Gene3D" id="1.10.730.10">
    <property type="entry name" value="Isoleucyl-tRNA Synthetase, Domain 1"/>
    <property type="match status" value="1"/>
</dbReference>
<keyword evidence="2 9" id="KW-0963">Cytoplasm</keyword>
<keyword evidence="4 9" id="KW-0547">Nucleotide-binding</keyword>
<dbReference type="Proteomes" id="UP000266089">
    <property type="component" value="Unassembled WGS sequence"/>
</dbReference>
<dbReference type="CDD" id="cd07956">
    <property type="entry name" value="Anticodon_Ia_Arg"/>
    <property type="match status" value="1"/>
</dbReference>
<sequence>MLASRPEIKSQLKAAIAQALEALGLSEWPEIVVQETPPDKEGDYGTPIAMSLARTLRKAPPQIAADLLQNIQLPAWVRRTFVLGGYLNFELEPAFLVQSATLPMAPFPKVAGKVLLEHTSVNPNKELHVGHLRNICLGDSLARILRFVGREVEVMNYIDDTGRQAAESLYALAYFGLDRPPAGVKYDHWVGEAYVRLHQAMEDPEQKARIEQGVQSTLHRLEAGELRGEVDKILRAQLQTMYRLGAEYNALVWESDIVREGLLGKAMQILEASPYVSRPIEGKYAGALVMDTSAFIPGLEDPYLVLIRSNGTSTYTAKDIALQFWKMGLLEGLKFVGYDTQPSGAPLYSTHPEGLPLPFGGASETINVVDARQSHALRVVQASLEVEGRHDLAEKCFHLAYETVLLEGRQMSGRKGIVVSVDEVMDEAVRRVRAVIAEKNPDHPNPQEAAEQIGVGAVRFAMLKTEAKKQIDFRYDQALSLEGDTGPYIQYAYARAGSILRKAEEQGLIQEAPDFTQATPYEVALAKTLLRFPEAVQDAARNKAPHIVAQYLLELAAAWSGFYNAKTPDGRPATPVLTAPSGLRGVRLELVKALRQTLKQGLGLLGMEAPEVM</sequence>
<dbReference type="PROSITE" id="PS00178">
    <property type="entry name" value="AA_TRNA_LIGASE_I"/>
    <property type="match status" value="1"/>
</dbReference>
<evidence type="ECO:0000256" key="5">
    <source>
        <dbReference type="ARBA" id="ARBA00022840"/>
    </source>
</evidence>
<dbReference type="InterPro" id="IPR009080">
    <property type="entry name" value="tRNAsynth_Ia_anticodon-bd"/>
</dbReference>